<dbReference type="AlphaFoldDB" id="A0A4Y7ICY1"/>
<protein>
    <recommendedName>
        <fullName evidence="6">TF-B3 domain-containing protein</fullName>
    </recommendedName>
</protein>
<evidence type="ECO:0000313" key="7">
    <source>
        <dbReference type="EMBL" id="RZC45285.1"/>
    </source>
</evidence>
<sequence>MKHTSNEESDRAILEGPTGSQWHVKLCKTEKGTFLQDGWQDFFKFLLIPIKAVIIVEKEHSGTVKPVFIYETGIEAVAEKRIKREDIPMLIPSDSESQEKTITEDKDAAESFSSIHPYFKIQMAHVHVILSFVLHTPREFSKKYLPSADAKIILRNPSGNCFTVNFINRKGRHYFAGGWRAFVREAQLKKGDICVFKLKAMVKSAISSPFRSPPHFFKVVIPNVTTQHLVLSHSLSLKCVFSFDLKQSDLFDFCIISSKKLTLHVALTWVYRTEKGTFLQDGWQDFVRYYSLWNNEFLVFRYDGNMHFNVVILHKSGCEREYAFPSEKRLVGRLSRKRDGSAEISTARACQSYSGIEAVAEKRIKREDIPMLIPSDSESQENMTIEDKDAKLKMSAESFTSIHPYFKTELARKKMTQMKVYRGFMLHLPREFSKKYLPSTNAEIILRNPSGKYFTVNFRNNKGNRHYFSGGWSAFVRENKLSKGSICIFELVGKSEFSVHIFPVAHRN</sequence>
<dbReference type="GO" id="GO:0005634">
    <property type="term" value="C:nucleus"/>
    <property type="evidence" value="ECO:0007669"/>
    <property type="project" value="UniProtKB-SubCell"/>
</dbReference>
<keyword evidence="5" id="KW-0539">Nucleus</keyword>
<proteinExistence type="predicted"/>
<gene>
    <name evidence="7" type="ORF">C5167_038230</name>
</gene>
<evidence type="ECO:0000256" key="5">
    <source>
        <dbReference type="ARBA" id="ARBA00023242"/>
    </source>
</evidence>
<keyword evidence="3" id="KW-0238">DNA-binding</keyword>
<dbReference type="InterPro" id="IPR044837">
    <property type="entry name" value="REM16-like"/>
</dbReference>
<keyword evidence="2" id="KW-0805">Transcription regulation</keyword>
<dbReference type="Pfam" id="PF02362">
    <property type="entry name" value="B3"/>
    <property type="match status" value="2"/>
</dbReference>
<dbReference type="SMART" id="SM01019">
    <property type="entry name" value="B3"/>
    <property type="match status" value="3"/>
</dbReference>
<dbReference type="InterPro" id="IPR003340">
    <property type="entry name" value="B3_DNA-bd"/>
</dbReference>
<evidence type="ECO:0000259" key="6">
    <source>
        <dbReference type="PROSITE" id="PS50863"/>
    </source>
</evidence>
<dbReference type="EMBL" id="CM010715">
    <property type="protein sequence ID" value="RZC45285.1"/>
    <property type="molecule type" value="Genomic_DNA"/>
</dbReference>
<evidence type="ECO:0000256" key="4">
    <source>
        <dbReference type="ARBA" id="ARBA00023163"/>
    </source>
</evidence>
<feature type="domain" description="TF-B3" evidence="6">
    <location>
        <begin position="268"/>
        <end position="316"/>
    </location>
</feature>
<dbReference type="PROSITE" id="PS50863">
    <property type="entry name" value="B3"/>
    <property type="match status" value="4"/>
</dbReference>
<feature type="domain" description="TF-B3" evidence="6">
    <location>
        <begin position="411"/>
        <end position="505"/>
    </location>
</feature>
<evidence type="ECO:0000256" key="3">
    <source>
        <dbReference type="ARBA" id="ARBA00023125"/>
    </source>
</evidence>
<accession>A0A4Y7ICY1</accession>
<name>A0A4Y7ICY1_PAPSO</name>
<dbReference type="CDD" id="cd10017">
    <property type="entry name" value="B3_DNA"/>
    <property type="match status" value="2"/>
</dbReference>
<dbReference type="PANTHER" id="PTHR31391">
    <property type="entry name" value="B3 DOMAIN-CONTAINING PROTEIN OS11G0197600-RELATED"/>
    <property type="match status" value="1"/>
</dbReference>
<evidence type="ECO:0000256" key="2">
    <source>
        <dbReference type="ARBA" id="ARBA00023015"/>
    </source>
</evidence>
<dbReference type="STRING" id="3469.A0A4Y7ICY1"/>
<organism evidence="7 8">
    <name type="scientific">Papaver somniferum</name>
    <name type="common">Opium poppy</name>
    <dbReference type="NCBI Taxonomy" id="3469"/>
    <lineage>
        <taxon>Eukaryota</taxon>
        <taxon>Viridiplantae</taxon>
        <taxon>Streptophyta</taxon>
        <taxon>Embryophyta</taxon>
        <taxon>Tracheophyta</taxon>
        <taxon>Spermatophyta</taxon>
        <taxon>Magnoliopsida</taxon>
        <taxon>Ranunculales</taxon>
        <taxon>Papaveraceae</taxon>
        <taxon>Papaveroideae</taxon>
        <taxon>Papaver</taxon>
    </lineage>
</organism>
<reference evidence="7 8" key="1">
    <citation type="journal article" date="2018" name="Science">
        <title>The opium poppy genome and morphinan production.</title>
        <authorList>
            <person name="Guo L."/>
            <person name="Winzer T."/>
            <person name="Yang X."/>
            <person name="Li Y."/>
            <person name="Ning Z."/>
            <person name="He Z."/>
            <person name="Teodor R."/>
            <person name="Lu Y."/>
            <person name="Bowser T.A."/>
            <person name="Graham I.A."/>
            <person name="Ye K."/>
        </authorList>
    </citation>
    <scope>NUCLEOTIDE SEQUENCE [LARGE SCALE GENOMIC DNA]</scope>
    <source>
        <strain evidence="8">cv. HN1</strain>
        <tissue evidence="7">Leaves</tissue>
    </source>
</reference>
<dbReference type="PANTHER" id="PTHR31391:SF106">
    <property type="entry name" value="B3 DOMAIN-CONTAINING PROTEIN OS01G0723500"/>
    <property type="match status" value="1"/>
</dbReference>
<dbReference type="Gene3D" id="2.40.330.10">
    <property type="entry name" value="DNA-binding pseudobarrel domain"/>
    <property type="match status" value="4"/>
</dbReference>
<feature type="domain" description="TF-B3" evidence="6">
    <location>
        <begin position="119"/>
        <end position="214"/>
    </location>
</feature>
<feature type="domain" description="TF-B3" evidence="6">
    <location>
        <begin position="1"/>
        <end position="73"/>
    </location>
</feature>
<keyword evidence="8" id="KW-1185">Reference proteome</keyword>
<comment type="subcellular location">
    <subcellularLocation>
        <location evidence="1">Nucleus</location>
    </subcellularLocation>
</comment>
<dbReference type="SUPFAM" id="SSF101936">
    <property type="entry name" value="DNA-binding pseudobarrel domain"/>
    <property type="match status" value="4"/>
</dbReference>
<dbReference type="OMA" id="IYHRNDH"/>
<dbReference type="GO" id="GO:0003677">
    <property type="term" value="F:DNA binding"/>
    <property type="evidence" value="ECO:0007669"/>
    <property type="project" value="UniProtKB-KW"/>
</dbReference>
<evidence type="ECO:0000313" key="8">
    <source>
        <dbReference type="Proteomes" id="UP000316621"/>
    </source>
</evidence>
<dbReference type="Gramene" id="RZC45285">
    <property type="protein sequence ID" value="RZC45285"/>
    <property type="gene ID" value="C5167_038230"/>
</dbReference>
<evidence type="ECO:0000256" key="1">
    <source>
        <dbReference type="ARBA" id="ARBA00004123"/>
    </source>
</evidence>
<dbReference type="Proteomes" id="UP000316621">
    <property type="component" value="Chromosome 1"/>
</dbReference>
<keyword evidence="4" id="KW-0804">Transcription</keyword>
<dbReference type="InterPro" id="IPR015300">
    <property type="entry name" value="DNA-bd_pseudobarrel_sf"/>
</dbReference>